<accession>A0A384ZYA0</accession>
<organism evidence="1 2">
    <name type="scientific">Dickeya phage vB_DsoM_AD1</name>
    <dbReference type="NCBI Taxonomy" id="2283029"/>
    <lineage>
        <taxon>Viruses</taxon>
        <taxon>Duplodnaviria</taxon>
        <taxon>Heunggongvirae</taxon>
        <taxon>Uroviricota</taxon>
        <taxon>Caudoviricetes</taxon>
        <taxon>Alexandravirus</taxon>
        <taxon>Alexandravirus AD1</taxon>
    </lineage>
</organism>
<evidence type="ECO:0000313" key="1">
    <source>
        <dbReference type="EMBL" id="AXG67207.1"/>
    </source>
</evidence>
<reference evidence="1 2" key="1">
    <citation type="journal article" date="2018" name="Front. Microbiol.">
        <title>Jumbo Bacteriophages Are Represented Within an Increasing Diversity of Environmental Viruses Infecting the Emerging Phytopathogen, Dickeya solani.</title>
        <authorList>
            <person name="Day A.W."/>
            <person name="Ahn J."/>
            <person name="Salmond G.P.C."/>
        </authorList>
    </citation>
    <scope>NUCLEOTIDE SEQUENCE [LARGE SCALE GENOMIC DNA]</scope>
</reference>
<dbReference type="EMBL" id="MH460463">
    <property type="protein sequence ID" value="AXG67207.1"/>
    <property type="molecule type" value="Genomic_DNA"/>
</dbReference>
<proteinExistence type="predicted"/>
<sequence>MRLDQLQRYMSEHGIPHAVALHMGLKHLDWISKDTDMQAEHWQKHTISWEVPEGMFDLDNWAISIADALKLEEAFTIYEPTLQPEATGIIMFYGFRFHEDKTTASGWRIVFQYTYVDPEMALM</sequence>
<gene>
    <name evidence="1" type="ORF">AD1_163</name>
</gene>
<name>A0A384ZYA0_9CAUD</name>
<keyword evidence="2" id="KW-1185">Reference proteome</keyword>
<protein>
    <submittedName>
        <fullName evidence="1">Uncharacterized protein</fullName>
    </submittedName>
</protein>
<dbReference type="Proteomes" id="UP000262440">
    <property type="component" value="Segment"/>
</dbReference>
<evidence type="ECO:0000313" key="2">
    <source>
        <dbReference type="Proteomes" id="UP000262440"/>
    </source>
</evidence>